<dbReference type="Proteomes" id="UP001139721">
    <property type="component" value="Unassembled WGS sequence"/>
</dbReference>
<proteinExistence type="predicted"/>
<organism evidence="1 2">
    <name type="scientific">Legionella maioricensis</name>
    <dbReference type="NCBI Taxonomy" id="2896528"/>
    <lineage>
        <taxon>Bacteria</taxon>
        <taxon>Pseudomonadati</taxon>
        <taxon>Pseudomonadota</taxon>
        <taxon>Gammaproteobacteria</taxon>
        <taxon>Legionellales</taxon>
        <taxon>Legionellaceae</taxon>
        <taxon>Legionella</taxon>
    </lineage>
</organism>
<dbReference type="AlphaFoldDB" id="A0A9X2ICD4"/>
<reference evidence="1" key="1">
    <citation type="submission" date="2021-11" db="EMBL/GenBank/DDBJ databases">
        <title>Legionella maioricencis sp. nov., a new species isolated from hot water samples in Mallorca.</title>
        <authorList>
            <person name="Crespi S."/>
            <person name="Drasar V."/>
            <person name="Salva-Serra F."/>
            <person name="Jaen-Luchoro D."/>
            <person name="Pineiro-Iglesias B."/>
            <person name="Aliaga F."/>
            <person name="Fernandez-Juarez V."/>
            <person name="Coll G."/>
            <person name="Moore E.R.B."/>
            <person name="Bennasar-Figueras A."/>
        </authorList>
    </citation>
    <scope>NUCLEOTIDE SEQUENCE</scope>
    <source>
        <strain evidence="1">HCPI-6</strain>
    </source>
</reference>
<dbReference type="EMBL" id="JAJKBJ010000023">
    <property type="protein sequence ID" value="MCL9685325.1"/>
    <property type="molecule type" value="Genomic_DNA"/>
</dbReference>
<evidence type="ECO:0000313" key="1">
    <source>
        <dbReference type="EMBL" id="MCL9685325.1"/>
    </source>
</evidence>
<protein>
    <submittedName>
        <fullName evidence="1">Uncharacterized protein</fullName>
    </submittedName>
</protein>
<keyword evidence="2" id="KW-1185">Reference proteome</keyword>
<sequence length="603" mass="69452">MNNMLIKLQFNENVLPENYETDLNPKEYAEFLDSGRKINFLVADKDGAWHFSIVTFKNDQEGIRSIPKLFHKNELFGFESNHSKNKLHAMLTSLAGTLYHKLGNDLQPVVTYAIDLSLNFYTASKNIPNFNSADILIDNGFYIDENQLVYPVGCDFHLMSKLPESPAQYKNSYIFIKTNDTQELYYIKHDGEYEKAKIVDFKLFEEKINAIKNKDETQLHLSQEQIKEIVTSNGGHTPESTKYTLKGFGAANMLNHFLVNTDNNPGNWGVAIDPEKGIATVVQIDTECCWGPNFLKLNPDHVRHILEHPILGTYPLQLIGTAGEEEEIQYIESELAEVLQTELFPNEISKLQLQEFETKFMDEAVDTLFKIISTPNSAYRHMINVNLNQPIATAYKNNFYNTLIKNKNIYANEALKVKPYVEKARKITMEDLRWVNNIKLQILHNLFCLEICRHEITGYSPLTLFKLTNKIIKVEGVTIKESYHLTTIKAEKYDQLINALKANYHEVILKIILPKLELRVIAINKGLDQSANNYSSSVKSNFFLQGNNKRPRQSCEFESLWNEYDFFNKEKPLERPLEQAQLDNCNLDPFEASIECDTPSMQQ</sequence>
<accession>A0A9X2ICD4</accession>
<comment type="caution">
    <text evidence="1">The sequence shown here is derived from an EMBL/GenBank/DDBJ whole genome shotgun (WGS) entry which is preliminary data.</text>
</comment>
<gene>
    <name evidence="1" type="ORF">LOX96_14575</name>
</gene>
<evidence type="ECO:0000313" key="2">
    <source>
        <dbReference type="Proteomes" id="UP001139721"/>
    </source>
</evidence>
<name>A0A9X2ICD4_9GAMM</name>
<dbReference type="RefSeq" id="WP_250423787.1">
    <property type="nucleotide sequence ID" value="NZ_JAJKBJ010000023.1"/>
</dbReference>